<organism evidence="2 3">
    <name type="scientific">Candidatus Adlerbacteria bacterium RIFCSPLOWO2_01_FULL_54_21b</name>
    <dbReference type="NCBI Taxonomy" id="1797245"/>
    <lineage>
        <taxon>Bacteria</taxon>
        <taxon>Candidatus Adleribacteriota</taxon>
    </lineage>
</organism>
<name>A0A1F4XXU6_9BACT</name>
<dbReference type="InterPro" id="IPR001387">
    <property type="entry name" value="Cro/C1-type_HTH"/>
</dbReference>
<proteinExistence type="predicted"/>
<dbReference type="EMBL" id="MEWZ01000022">
    <property type="protein sequence ID" value="OGC86481.1"/>
    <property type="molecule type" value="Genomic_DNA"/>
</dbReference>
<dbReference type="InterPro" id="IPR055247">
    <property type="entry name" value="InsJ-like_HTH"/>
</dbReference>
<dbReference type="InterPro" id="IPR009057">
    <property type="entry name" value="Homeodomain-like_sf"/>
</dbReference>
<dbReference type="GO" id="GO:0015074">
    <property type="term" value="P:DNA integration"/>
    <property type="evidence" value="ECO:0007669"/>
    <property type="project" value="InterPro"/>
</dbReference>
<dbReference type="PANTHER" id="PTHR47515">
    <property type="entry name" value="LOW CALCIUM RESPONSE LOCUS PROTEIN T"/>
    <property type="match status" value="1"/>
</dbReference>
<protein>
    <recommendedName>
        <fullName evidence="1">Integrase catalytic domain-containing protein</fullName>
    </recommendedName>
</protein>
<dbReference type="PANTHER" id="PTHR47515:SF2">
    <property type="entry name" value="INTEGRASE CORE DOMAIN PROTEIN"/>
    <property type="match status" value="1"/>
</dbReference>
<dbReference type="SUPFAM" id="SSF46689">
    <property type="entry name" value="Homeodomain-like"/>
    <property type="match status" value="1"/>
</dbReference>
<dbReference type="CDD" id="cd00093">
    <property type="entry name" value="HTH_XRE"/>
    <property type="match status" value="1"/>
</dbReference>
<dbReference type="InterPro" id="IPR012337">
    <property type="entry name" value="RNaseH-like_sf"/>
</dbReference>
<evidence type="ECO:0000313" key="2">
    <source>
        <dbReference type="EMBL" id="OGC86481.1"/>
    </source>
</evidence>
<dbReference type="InterPro" id="IPR001584">
    <property type="entry name" value="Integrase_cat-core"/>
</dbReference>
<dbReference type="AlphaFoldDB" id="A0A1F4XXU6"/>
<dbReference type="Pfam" id="PF13518">
    <property type="entry name" value="HTH_28"/>
    <property type="match status" value="1"/>
</dbReference>
<evidence type="ECO:0000259" key="1">
    <source>
        <dbReference type="PROSITE" id="PS50994"/>
    </source>
</evidence>
<dbReference type="GO" id="GO:0003676">
    <property type="term" value="F:nucleic acid binding"/>
    <property type="evidence" value="ECO:0007669"/>
    <property type="project" value="InterPro"/>
</dbReference>
<dbReference type="Gene3D" id="3.30.420.10">
    <property type="entry name" value="Ribonuclease H-like superfamily/Ribonuclease H"/>
    <property type="match status" value="1"/>
</dbReference>
<dbReference type="SUPFAM" id="SSF53098">
    <property type="entry name" value="Ribonuclease H-like"/>
    <property type="match status" value="1"/>
</dbReference>
<dbReference type="Pfam" id="PF13683">
    <property type="entry name" value="rve_3"/>
    <property type="match status" value="1"/>
</dbReference>
<accession>A0A1F4XXU6</accession>
<gene>
    <name evidence="2" type="ORF">A2949_02920</name>
</gene>
<dbReference type="Proteomes" id="UP000178585">
    <property type="component" value="Unassembled WGS sequence"/>
</dbReference>
<feature type="domain" description="Integrase catalytic" evidence="1">
    <location>
        <begin position="130"/>
        <end position="293"/>
    </location>
</feature>
<evidence type="ECO:0000313" key="3">
    <source>
        <dbReference type="Proteomes" id="UP000178585"/>
    </source>
</evidence>
<sequence>MAYTVNPHLPKVRRDAVRLVKQQHWSMRDVAKHVGVEPSTISRWCKKAEKVGDVPIQTRSSAPKTHPNALPKEVVTAIIRKRMEHRRCGQVVHHELKKEGWMVSLSSVQRTLERTHLLKERSPWKRPHDYTERPEAAHPGALLQVDTVHFVLPDGSRLYVYTLIDLFSRWAYAEVAERISAHASVEFVGRARAAASFAFAMVQTDHGTEFSTTFTHGLWLAKLEHRHSRVRQSNDNAHIERFNRTVQEECLDRTAHTLTAFADALAGYLPYYNGERSHMGISYQTPLEVLQRC</sequence>
<dbReference type="PROSITE" id="PS50994">
    <property type="entry name" value="INTEGRASE"/>
    <property type="match status" value="1"/>
</dbReference>
<reference evidence="2 3" key="1">
    <citation type="journal article" date="2016" name="Nat. Commun.">
        <title>Thousands of microbial genomes shed light on interconnected biogeochemical processes in an aquifer system.</title>
        <authorList>
            <person name="Anantharaman K."/>
            <person name="Brown C.T."/>
            <person name="Hug L.A."/>
            <person name="Sharon I."/>
            <person name="Castelle C.J."/>
            <person name="Probst A.J."/>
            <person name="Thomas B.C."/>
            <person name="Singh A."/>
            <person name="Wilkins M.J."/>
            <person name="Karaoz U."/>
            <person name="Brodie E.L."/>
            <person name="Williams K.H."/>
            <person name="Hubbard S.S."/>
            <person name="Banfield J.F."/>
        </authorList>
    </citation>
    <scope>NUCLEOTIDE SEQUENCE [LARGE SCALE GENOMIC DNA]</scope>
</reference>
<comment type="caution">
    <text evidence="2">The sequence shown here is derived from an EMBL/GenBank/DDBJ whole genome shotgun (WGS) entry which is preliminary data.</text>
</comment>
<dbReference type="InterPro" id="IPR036397">
    <property type="entry name" value="RNaseH_sf"/>
</dbReference>
<dbReference type="Gene3D" id="1.10.10.60">
    <property type="entry name" value="Homeodomain-like"/>
    <property type="match status" value="1"/>
</dbReference>